<evidence type="ECO:0000313" key="4">
    <source>
        <dbReference type="EMBL" id="KKL59451.1"/>
    </source>
</evidence>
<dbReference type="GO" id="GO:0003677">
    <property type="term" value="F:DNA binding"/>
    <property type="evidence" value="ECO:0007669"/>
    <property type="project" value="InterPro"/>
</dbReference>
<keyword evidence="1" id="KW-0489">Methyltransferase</keyword>
<keyword evidence="2" id="KW-0808">Transferase</keyword>
<feature type="domain" description="DNA methylase N-4/N-6" evidence="3">
    <location>
        <begin position="266"/>
        <end position="337"/>
    </location>
</feature>
<dbReference type="GO" id="GO:0032259">
    <property type="term" value="P:methylation"/>
    <property type="evidence" value="ECO:0007669"/>
    <property type="project" value="UniProtKB-KW"/>
</dbReference>
<reference evidence="4" key="1">
    <citation type="journal article" date="2015" name="Nature">
        <title>Complex archaea that bridge the gap between prokaryotes and eukaryotes.</title>
        <authorList>
            <person name="Spang A."/>
            <person name="Saw J.H."/>
            <person name="Jorgensen S.L."/>
            <person name="Zaremba-Niedzwiedzka K."/>
            <person name="Martijn J."/>
            <person name="Lind A.E."/>
            <person name="van Eijk R."/>
            <person name="Schleper C."/>
            <person name="Guy L."/>
            <person name="Ettema T.J."/>
        </authorList>
    </citation>
    <scope>NUCLEOTIDE SEQUENCE</scope>
</reference>
<feature type="non-terminal residue" evidence="4">
    <location>
        <position position="1"/>
    </location>
</feature>
<sequence>NIDGGRIGTETRLNPEAGFIRRGRTDEEVFSQVDRNKPNRSPHEVQGRFPANLLLDSEAAAMLDEQAPVTGAFAAVKSGHSGKSKDIYGDYAQRGDDGLTFHGDGLQGASRFFYVAKASKRERNLGLDSTLMLKYNIPKEIIRKDILCKDVSMVAVQLLKKVMSESTIKWFIVGSGESIMGLCLKGLLSTTLTIINKTIASKTLVSLHSCIIKESTQAAKSLTANGGSPAENVASLRKFLQTITKGSLELALGASRVVSAMLLITSAKENWQQMTNTHPTVKSLKLMQYLCRLLKPPQGGILLDCFGGSGSTAVACINTGWDYILIEKEAEYCEIARKRVAWIKEQQAGQLPLFKVSK</sequence>
<gene>
    <name evidence="4" type="ORF">LCGC14_2215200</name>
</gene>
<dbReference type="InterPro" id="IPR002941">
    <property type="entry name" value="DNA_methylase_N4/N6"/>
</dbReference>
<dbReference type="EMBL" id="LAZR01029482">
    <property type="protein sequence ID" value="KKL59451.1"/>
    <property type="molecule type" value="Genomic_DNA"/>
</dbReference>
<proteinExistence type="predicted"/>
<name>A0A0F9E027_9ZZZZ</name>
<dbReference type="GO" id="GO:0008170">
    <property type="term" value="F:N-methyltransferase activity"/>
    <property type="evidence" value="ECO:0007669"/>
    <property type="project" value="InterPro"/>
</dbReference>
<dbReference type="AlphaFoldDB" id="A0A0F9E027"/>
<dbReference type="Pfam" id="PF01555">
    <property type="entry name" value="N6_N4_Mtase"/>
    <property type="match status" value="1"/>
</dbReference>
<dbReference type="Gene3D" id="3.40.50.150">
    <property type="entry name" value="Vaccinia Virus protein VP39"/>
    <property type="match status" value="1"/>
</dbReference>
<dbReference type="PRINTS" id="PR00508">
    <property type="entry name" value="S21N4MTFRASE"/>
</dbReference>
<evidence type="ECO:0000256" key="1">
    <source>
        <dbReference type="ARBA" id="ARBA00022603"/>
    </source>
</evidence>
<dbReference type="InterPro" id="IPR001091">
    <property type="entry name" value="RM_Methyltransferase"/>
</dbReference>
<dbReference type="InterPro" id="IPR029063">
    <property type="entry name" value="SAM-dependent_MTases_sf"/>
</dbReference>
<dbReference type="SUPFAM" id="SSF53335">
    <property type="entry name" value="S-adenosyl-L-methionine-dependent methyltransferases"/>
    <property type="match status" value="1"/>
</dbReference>
<comment type="caution">
    <text evidence="4">The sequence shown here is derived from an EMBL/GenBank/DDBJ whole genome shotgun (WGS) entry which is preliminary data.</text>
</comment>
<evidence type="ECO:0000256" key="2">
    <source>
        <dbReference type="ARBA" id="ARBA00022679"/>
    </source>
</evidence>
<evidence type="ECO:0000259" key="3">
    <source>
        <dbReference type="Pfam" id="PF01555"/>
    </source>
</evidence>
<protein>
    <recommendedName>
        <fullName evidence="3">DNA methylase N-4/N-6 domain-containing protein</fullName>
    </recommendedName>
</protein>
<organism evidence="4">
    <name type="scientific">marine sediment metagenome</name>
    <dbReference type="NCBI Taxonomy" id="412755"/>
    <lineage>
        <taxon>unclassified sequences</taxon>
        <taxon>metagenomes</taxon>
        <taxon>ecological metagenomes</taxon>
    </lineage>
</organism>
<accession>A0A0F9E027</accession>